<organism evidence="1 2">
    <name type="scientific">Chitinophaga tropicalis</name>
    <dbReference type="NCBI Taxonomy" id="2683588"/>
    <lineage>
        <taxon>Bacteria</taxon>
        <taxon>Pseudomonadati</taxon>
        <taxon>Bacteroidota</taxon>
        <taxon>Chitinophagia</taxon>
        <taxon>Chitinophagales</taxon>
        <taxon>Chitinophagaceae</taxon>
        <taxon>Chitinophaga</taxon>
    </lineage>
</organism>
<proteinExistence type="predicted"/>
<evidence type="ECO:0008006" key="3">
    <source>
        <dbReference type="Google" id="ProtNLM"/>
    </source>
</evidence>
<keyword evidence="2" id="KW-1185">Reference proteome</keyword>
<gene>
    <name evidence="1" type="ORF">GO493_16230</name>
</gene>
<evidence type="ECO:0000313" key="2">
    <source>
        <dbReference type="Proteomes" id="UP000461730"/>
    </source>
</evidence>
<sequence length="254" mass="27062">MRISDAAPVSAGKVTKSNRLFMTLAAGALAVFAASCQKDNVTPGSTQLIDGNTTGVVVSPGSSASFTSFKTFGTLSLNTSGVYSVANFLQGTINNSGNPPHTANSTYYYSFELNDGVGIADSADLQFSGTANADVTVLGSGATLEYAAASFDNVVSGTATPTWTTIASKKIGFNRTDTTNFAINTTTPGWYNYNIRRHVALPLVENGSALTLRVTTKNADVYYVELQDVYSNRTPNAYITPSNYPYLHFRYKVQ</sequence>
<evidence type="ECO:0000313" key="1">
    <source>
        <dbReference type="EMBL" id="MVT09820.1"/>
    </source>
</evidence>
<comment type="caution">
    <text evidence="1">The sequence shown here is derived from an EMBL/GenBank/DDBJ whole genome shotgun (WGS) entry which is preliminary data.</text>
</comment>
<dbReference type="RefSeq" id="WP_157307257.1">
    <property type="nucleotide sequence ID" value="NZ_WRXN01000006.1"/>
</dbReference>
<protein>
    <recommendedName>
        <fullName evidence="3">Heme-binding HmuY-like protein</fullName>
    </recommendedName>
</protein>
<dbReference type="Proteomes" id="UP000461730">
    <property type="component" value="Unassembled WGS sequence"/>
</dbReference>
<dbReference type="AlphaFoldDB" id="A0A7K1U644"/>
<dbReference type="EMBL" id="WRXN01000006">
    <property type="protein sequence ID" value="MVT09820.1"/>
    <property type="molecule type" value="Genomic_DNA"/>
</dbReference>
<name>A0A7K1U644_9BACT</name>
<reference evidence="1 2" key="1">
    <citation type="submission" date="2019-12" db="EMBL/GenBank/DDBJ databases">
        <title>Chitinophaga sp. strain ysch24 (GDMCC 1.1355), whole genome shotgun sequence.</title>
        <authorList>
            <person name="Zhang X."/>
        </authorList>
    </citation>
    <scope>NUCLEOTIDE SEQUENCE [LARGE SCALE GENOMIC DNA]</scope>
    <source>
        <strain evidence="2">ysch24</strain>
    </source>
</reference>
<accession>A0A7K1U644</accession>